<evidence type="ECO:0000313" key="2">
    <source>
        <dbReference type="EMBL" id="KPA90164.1"/>
    </source>
</evidence>
<sequence>MRSVDTNRLKIWQALSSLFLDTEIDPLTYDAIARAIRESGYSQEEVQRILWNEVFPVLQANLKCVAGEWAGWSDAWLVENLRVVDEPQSRHPRGLVAREIGKCWQNIIRALGKTDTVAGQ</sequence>
<comment type="caution">
    <text evidence="2">The sequence shown here is derived from an EMBL/GenBank/DDBJ whole genome shotgun (WGS) entry which is preliminary data.</text>
</comment>
<dbReference type="OrthoDB" id="8684941at2"/>
<dbReference type="Proteomes" id="UP000037931">
    <property type="component" value="Unassembled WGS sequence"/>
</dbReference>
<organism evidence="2 3">
    <name type="scientific">Pseudomonas asplenii</name>
    <dbReference type="NCBI Taxonomy" id="53407"/>
    <lineage>
        <taxon>Bacteria</taxon>
        <taxon>Pseudomonadati</taxon>
        <taxon>Pseudomonadota</taxon>
        <taxon>Gammaproteobacteria</taxon>
        <taxon>Pseudomonadales</taxon>
        <taxon>Pseudomonadaceae</taxon>
        <taxon>Pseudomonas</taxon>
    </lineage>
</organism>
<dbReference type="Pfam" id="PF23296">
    <property type="entry name" value="DUF7079"/>
    <property type="match status" value="1"/>
</dbReference>
<evidence type="ECO:0000259" key="1">
    <source>
        <dbReference type="Pfam" id="PF23296"/>
    </source>
</evidence>
<feature type="domain" description="DUF7079" evidence="1">
    <location>
        <begin position="7"/>
        <end position="86"/>
    </location>
</feature>
<dbReference type="EMBL" id="JSYZ01000011">
    <property type="protein sequence ID" value="KPA90164.1"/>
    <property type="molecule type" value="Genomic_DNA"/>
</dbReference>
<name>A0A0M9GFV8_9PSED</name>
<dbReference type="AlphaFoldDB" id="A0A0M9GFV8"/>
<proteinExistence type="predicted"/>
<keyword evidence="3" id="KW-1185">Reference proteome</keyword>
<reference evidence="2 3" key="1">
    <citation type="journal article" date="2015" name="PLoS ONE">
        <title>Rice-Infecting Pseudomonas Genomes Are Highly Accessorized and Harbor Multiple Putative Virulence Mechanisms to Cause Sheath Brown Rot.</title>
        <authorList>
            <person name="Quibod I.L."/>
            <person name="Grande G."/>
            <person name="Oreiro E.G."/>
            <person name="Borja F.N."/>
            <person name="Dossa G.S."/>
            <person name="Mauleon R."/>
            <person name="Cruz C.V."/>
            <person name="Oliva R."/>
        </authorList>
    </citation>
    <scope>NUCLEOTIDE SEQUENCE [LARGE SCALE GENOMIC DNA]</scope>
    <source>
        <strain evidence="2 3">IRRI 6609</strain>
    </source>
</reference>
<dbReference type="InterPro" id="IPR055507">
    <property type="entry name" value="DUF7079"/>
</dbReference>
<gene>
    <name evidence="2" type="ORF">PF66_03297</name>
</gene>
<accession>A0A0M9GFV8</accession>
<dbReference type="STRING" id="50340.PF66_03297"/>
<protein>
    <recommendedName>
        <fullName evidence="1">DUF7079 domain-containing protein</fullName>
    </recommendedName>
</protein>
<dbReference type="PATRIC" id="fig|50340.43.peg.594"/>
<evidence type="ECO:0000313" key="3">
    <source>
        <dbReference type="Proteomes" id="UP000037931"/>
    </source>
</evidence>
<dbReference type="RefSeq" id="WP_054059773.1">
    <property type="nucleotide sequence ID" value="NZ_JSYZ01000011.1"/>
</dbReference>